<evidence type="ECO:0000313" key="6">
    <source>
        <dbReference type="EMBL" id="HIV75180.1"/>
    </source>
</evidence>
<reference evidence="6" key="2">
    <citation type="submission" date="2021-04" db="EMBL/GenBank/DDBJ databases">
        <authorList>
            <person name="Gilroy R."/>
        </authorList>
    </citation>
    <scope>NUCLEOTIDE SEQUENCE</scope>
    <source>
        <strain evidence="6">CHK169-2315</strain>
    </source>
</reference>
<comment type="catalytic activity">
    <reaction evidence="5">
        <text>RNA(n) + a ribonucleoside 5'-triphosphate = RNA(n+1) + diphosphate</text>
        <dbReference type="Rhea" id="RHEA:21248"/>
        <dbReference type="Rhea" id="RHEA-COMP:14527"/>
        <dbReference type="Rhea" id="RHEA-COMP:17342"/>
        <dbReference type="ChEBI" id="CHEBI:33019"/>
        <dbReference type="ChEBI" id="CHEBI:61557"/>
        <dbReference type="ChEBI" id="CHEBI:140395"/>
        <dbReference type="EC" id="2.7.7.6"/>
    </reaction>
</comment>
<dbReference type="GO" id="GO:0003899">
    <property type="term" value="F:DNA-directed RNA polymerase activity"/>
    <property type="evidence" value="ECO:0007669"/>
    <property type="project" value="UniProtKB-UniRule"/>
</dbReference>
<keyword evidence="4 5" id="KW-0804">Transcription</keyword>
<evidence type="ECO:0000256" key="5">
    <source>
        <dbReference type="HAMAP-Rule" id="MF_01553"/>
    </source>
</evidence>
<comment type="similarity">
    <text evidence="5">Belongs to the RNA polymerase subunit epsilon family.</text>
</comment>
<evidence type="ECO:0000256" key="2">
    <source>
        <dbReference type="ARBA" id="ARBA00022679"/>
    </source>
</evidence>
<dbReference type="Gene3D" id="3.10.20.730">
    <property type="entry name" value="RNAP, epsilon subunit-like"/>
    <property type="match status" value="1"/>
</dbReference>
<reference evidence="6" key="1">
    <citation type="journal article" date="2021" name="PeerJ">
        <title>Extensive microbial diversity within the chicken gut microbiome revealed by metagenomics and culture.</title>
        <authorList>
            <person name="Gilroy R."/>
            <person name="Ravi A."/>
            <person name="Getino M."/>
            <person name="Pursley I."/>
            <person name="Horton D.L."/>
            <person name="Alikhan N.F."/>
            <person name="Baker D."/>
            <person name="Gharbi K."/>
            <person name="Hall N."/>
            <person name="Watson M."/>
            <person name="Adriaenssens E.M."/>
            <person name="Foster-Nyarko E."/>
            <person name="Jarju S."/>
            <person name="Secka A."/>
            <person name="Antonio M."/>
            <person name="Oren A."/>
            <person name="Chaudhuri R.R."/>
            <person name="La Ragione R."/>
            <person name="Hildebrand F."/>
            <person name="Pallen M.J."/>
        </authorList>
    </citation>
    <scope>NUCLEOTIDE SEQUENCE</scope>
    <source>
        <strain evidence="6">CHK169-2315</strain>
    </source>
</reference>
<comment type="function">
    <text evidence="5">A non-essential component of RNA polymerase (RNAP).</text>
</comment>
<dbReference type="InterPro" id="IPR009907">
    <property type="entry name" value="RpoY"/>
</dbReference>
<dbReference type="EMBL" id="DXHX01000126">
    <property type="protein sequence ID" value="HIV75180.1"/>
    <property type="molecule type" value="Genomic_DNA"/>
</dbReference>
<dbReference type="Proteomes" id="UP000823937">
    <property type="component" value="Unassembled WGS sequence"/>
</dbReference>
<evidence type="ECO:0000256" key="4">
    <source>
        <dbReference type="ARBA" id="ARBA00023163"/>
    </source>
</evidence>
<name>A0A9D1PMK0_9BACI</name>
<keyword evidence="2 5" id="KW-0808">Transferase</keyword>
<dbReference type="NCBIfam" id="NF010188">
    <property type="entry name" value="PRK13667.1"/>
    <property type="match status" value="1"/>
</dbReference>
<accession>A0A9D1PMK0</accession>
<evidence type="ECO:0000256" key="3">
    <source>
        <dbReference type="ARBA" id="ARBA00022695"/>
    </source>
</evidence>
<dbReference type="Pfam" id="PF07288">
    <property type="entry name" value="RpoY"/>
    <property type="match status" value="1"/>
</dbReference>
<organism evidence="6 7">
    <name type="scientific">Candidatus Pseudogracilibacillus intestinigallinarum</name>
    <dbReference type="NCBI Taxonomy" id="2838742"/>
    <lineage>
        <taxon>Bacteria</taxon>
        <taxon>Bacillati</taxon>
        <taxon>Bacillota</taxon>
        <taxon>Bacilli</taxon>
        <taxon>Bacillales</taxon>
        <taxon>Bacillaceae</taxon>
        <taxon>Pseudogracilibacillus</taxon>
    </lineage>
</organism>
<keyword evidence="1 5" id="KW-0240">DNA-directed RNA polymerase</keyword>
<gene>
    <name evidence="5" type="primary">rpoY</name>
    <name evidence="6" type="ORF">H9895_08900</name>
</gene>
<keyword evidence="3 5" id="KW-0548">Nucleotidyltransferase</keyword>
<dbReference type="EC" id="2.7.7.6" evidence="5"/>
<dbReference type="GO" id="GO:0006351">
    <property type="term" value="P:DNA-templated transcription"/>
    <property type="evidence" value="ECO:0007669"/>
    <property type="project" value="UniProtKB-UniRule"/>
</dbReference>
<proteinExistence type="inferred from homology"/>
<sequence length="69" mass="8177">MIYKVLYQESIEGAPVREKTKSLYVEASSEREVRQKLSDRKYNIELIQLLNEAHLEYEKKSPDFKVESV</sequence>
<dbReference type="GO" id="GO:0003677">
    <property type="term" value="F:DNA binding"/>
    <property type="evidence" value="ECO:0007669"/>
    <property type="project" value="UniProtKB-UniRule"/>
</dbReference>
<evidence type="ECO:0000313" key="7">
    <source>
        <dbReference type="Proteomes" id="UP000823937"/>
    </source>
</evidence>
<dbReference type="GO" id="GO:0000428">
    <property type="term" value="C:DNA-directed RNA polymerase complex"/>
    <property type="evidence" value="ECO:0007669"/>
    <property type="project" value="UniProtKB-KW"/>
</dbReference>
<protein>
    <recommendedName>
        <fullName evidence="5">DNA-directed RNA polymerase subunit epsilon</fullName>
        <shortName evidence="5">RNAP epsilon subunit</shortName>
        <ecNumber evidence="5">2.7.7.6</ecNumber>
    </recommendedName>
    <alternativeName>
        <fullName evidence="5">RNA polymerase epsilon subunit</fullName>
    </alternativeName>
    <alternativeName>
        <fullName evidence="5">Transcriptase subunit epsilon</fullName>
    </alternativeName>
</protein>
<dbReference type="AlphaFoldDB" id="A0A9D1PMK0"/>
<dbReference type="HAMAP" id="MF_01553">
    <property type="entry name" value="RNApol_bact_RpoY"/>
    <property type="match status" value="1"/>
</dbReference>
<evidence type="ECO:0000256" key="1">
    <source>
        <dbReference type="ARBA" id="ARBA00022478"/>
    </source>
</evidence>
<comment type="caution">
    <text evidence="6">The sequence shown here is derived from an EMBL/GenBank/DDBJ whole genome shotgun (WGS) entry which is preliminary data.</text>
</comment>
<comment type="subunit">
    <text evidence="5">RNAP is composed of a core of 2 alpha, a beta and a beta' subunit. The core is associated with a delta subunit, and at least one of epsilon or omega. When a sigma factor is associated with the core the holoenzyme is formed, which can initiate transcription.</text>
</comment>